<gene>
    <name evidence="8" type="ORF">K8W16_12245</name>
</gene>
<accession>A0A921AZ25</accession>
<evidence type="ECO:0000256" key="5">
    <source>
        <dbReference type="ARBA" id="ARBA00023136"/>
    </source>
</evidence>
<dbReference type="InterPro" id="IPR004680">
    <property type="entry name" value="Cit_transptr-like_dom"/>
</dbReference>
<dbReference type="Proteomes" id="UP000698963">
    <property type="component" value="Unassembled WGS sequence"/>
</dbReference>
<reference evidence="8" key="2">
    <citation type="submission" date="2021-09" db="EMBL/GenBank/DDBJ databases">
        <authorList>
            <person name="Gilroy R."/>
        </authorList>
    </citation>
    <scope>NUCLEOTIDE SEQUENCE</scope>
    <source>
        <strain evidence="8">ChiGjej2B2-19336</strain>
    </source>
</reference>
<dbReference type="PANTHER" id="PTHR10283">
    <property type="entry name" value="SOLUTE CARRIER FAMILY 13 MEMBER"/>
    <property type="match status" value="1"/>
</dbReference>
<feature type="transmembrane region" description="Helical" evidence="6">
    <location>
        <begin position="422"/>
        <end position="446"/>
    </location>
</feature>
<feature type="transmembrane region" description="Helical" evidence="6">
    <location>
        <begin position="392"/>
        <end position="410"/>
    </location>
</feature>
<evidence type="ECO:0000256" key="4">
    <source>
        <dbReference type="ARBA" id="ARBA00022989"/>
    </source>
</evidence>
<feature type="transmembrane region" description="Helical" evidence="6">
    <location>
        <begin position="48"/>
        <end position="70"/>
    </location>
</feature>
<evidence type="ECO:0000313" key="8">
    <source>
        <dbReference type="EMBL" id="HJD98398.1"/>
    </source>
</evidence>
<evidence type="ECO:0000259" key="7">
    <source>
        <dbReference type="Pfam" id="PF03600"/>
    </source>
</evidence>
<keyword evidence="5 6" id="KW-0472">Membrane</keyword>
<feature type="transmembrane region" description="Helical" evidence="6">
    <location>
        <begin position="270"/>
        <end position="288"/>
    </location>
</feature>
<protein>
    <recommendedName>
        <fullName evidence="7">Citrate transporter-like domain-containing protein</fullName>
    </recommendedName>
</protein>
<organism evidence="8 9">
    <name type="scientific">Mailhella massiliensis</name>
    <dbReference type="NCBI Taxonomy" id="1903261"/>
    <lineage>
        <taxon>Bacteria</taxon>
        <taxon>Pseudomonadati</taxon>
        <taxon>Thermodesulfobacteriota</taxon>
        <taxon>Desulfovibrionia</taxon>
        <taxon>Desulfovibrionales</taxon>
        <taxon>Desulfovibrionaceae</taxon>
        <taxon>Mailhella</taxon>
    </lineage>
</organism>
<feature type="transmembrane region" description="Helical" evidence="6">
    <location>
        <begin position="212"/>
        <end position="240"/>
    </location>
</feature>
<feature type="transmembrane region" description="Helical" evidence="6">
    <location>
        <begin position="125"/>
        <end position="158"/>
    </location>
</feature>
<feature type="transmembrane region" description="Helical" evidence="6">
    <location>
        <begin position="82"/>
        <end position="100"/>
    </location>
</feature>
<dbReference type="RefSeq" id="WP_304124288.1">
    <property type="nucleotide sequence ID" value="NZ_DYZA01000254.1"/>
</dbReference>
<evidence type="ECO:0000313" key="9">
    <source>
        <dbReference type="Proteomes" id="UP000698963"/>
    </source>
</evidence>
<feature type="transmembrane region" description="Helical" evidence="6">
    <location>
        <begin position="294"/>
        <end position="316"/>
    </location>
</feature>
<evidence type="ECO:0000256" key="1">
    <source>
        <dbReference type="ARBA" id="ARBA00004141"/>
    </source>
</evidence>
<comment type="caution">
    <text evidence="8">The sequence shown here is derived from an EMBL/GenBank/DDBJ whole genome shotgun (WGS) entry which is preliminary data.</text>
</comment>
<evidence type="ECO:0000256" key="2">
    <source>
        <dbReference type="ARBA" id="ARBA00022448"/>
    </source>
</evidence>
<feature type="transmembrane region" description="Helical" evidence="6">
    <location>
        <begin position="365"/>
        <end position="385"/>
    </location>
</feature>
<dbReference type="GO" id="GO:0005886">
    <property type="term" value="C:plasma membrane"/>
    <property type="evidence" value="ECO:0007669"/>
    <property type="project" value="TreeGrafter"/>
</dbReference>
<dbReference type="GO" id="GO:0022857">
    <property type="term" value="F:transmembrane transporter activity"/>
    <property type="evidence" value="ECO:0007669"/>
    <property type="project" value="UniProtKB-ARBA"/>
</dbReference>
<keyword evidence="2" id="KW-0813">Transport</keyword>
<feature type="transmembrane region" description="Helical" evidence="6">
    <location>
        <begin position="12"/>
        <end position="36"/>
    </location>
</feature>
<evidence type="ECO:0000256" key="3">
    <source>
        <dbReference type="ARBA" id="ARBA00022692"/>
    </source>
</evidence>
<feature type="transmembrane region" description="Helical" evidence="6">
    <location>
        <begin position="170"/>
        <end position="192"/>
    </location>
</feature>
<feature type="transmembrane region" description="Helical" evidence="6">
    <location>
        <begin position="337"/>
        <end position="359"/>
    </location>
</feature>
<feature type="domain" description="Citrate transporter-like" evidence="7">
    <location>
        <begin position="51"/>
        <end position="422"/>
    </location>
</feature>
<dbReference type="PANTHER" id="PTHR10283:SF125">
    <property type="entry name" value="MG(2+)_CITRATE COMPLEX SECONDARY TRANSPORTER"/>
    <property type="match status" value="1"/>
</dbReference>
<name>A0A921AZ25_9BACT</name>
<sequence>MKQPSAPDSRHILHVVIFFLLTFGTGFLPPVGITAMGMNILGVFLGMLYGWTFIGFAWPSMICLVALGFTGYADPGKVIGSAFGHPAVMFTMFVLAFTTYCDRSGINDVMAKWCLSRRVFAGHPWIFTSSVLVGTLIIGFLVDGVPAAFLIAGILYSMFHDIGMEKGEDYPAYLLAGVYMAGVLSFACKPWAGQNLMGISALNDISGGSAVIGNLTVIAIAMPVSIAILLLYTLAVRFFFRPDISRLSNLTPEYLDTISAQIHVGKEQRIAAAALVIFLLLMFLPNVLPSGSVASFFGKFNMVVAMVTILGVLSFLRVDGKPVFDFHSCASGINWNVIWMLAASIPVSAALSCDGAGLSRVLSDILHSFAAGGNILLFLAGFMIFINIMTQFTHNVTIVLIAIPLIWNLSQSAQINPIGFSILMFLAAGAAYATPAASTVGALSFANGEWVG</sequence>
<dbReference type="Pfam" id="PF03600">
    <property type="entry name" value="CitMHS"/>
    <property type="match status" value="1"/>
</dbReference>
<keyword evidence="4 6" id="KW-1133">Transmembrane helix</keyword>
<dbReference type="AlphaFoldDB" id="A0A921AZ25"/>
<reference evidence="8" key="1">
    <citation type="journal article" date="2021" name="PeerJ">
        <title>Extensive microbial diversity within the chicken gut microbiome revealed by metagenomics and culture.</title>
        <authorList>
            <person name="Gilroy R."/>
            <person name="Ravi A."/>
            <person name="Getino M."/>
            <person name="Pursley I."/>
            <person name="Horton D.L."/>
            <person name="Alikhan N.F."/>
            <person name="Baker D."/>
            <person name="Gharbi K."/>
            <person name="Hall N."/>
            <person name="Watson M."/>
            <person name="Adriaenssens E.M."/>
            <person name="Foster-Nyarko E."/>
            <person name="Jarju S."/>
            <person name="Secka A."/>
            <person name="Antonio M."/>
            <person name="Oren A."/>
            <person name="Chaudhuri R.R."/>
            <person name="La Ragione R."/>
            <person name="Hildebrand F."/>
            <person name="Pallen M.J."/>
        </authorList>
    </citation>
    <scope>NUCLEOTIDE SEQUENCE</scope>
    <source>
        <strain evidence="8">ChiGjej2B2-19336</strain>
    </source>
</reference>
<evidence type="ECO:0000256" key="6">
    <source>
        <dbReference type="SAM" id="Phobius"/>
    </source>
</evidence>
<keyword evidence="3 6" id="KW-0812">Transmembrane</keyword>
<proteinExistence type="predicted"/>
<comment type="subcellular location">
    <subcellularLocation>
        <location evidence="1">Membrane</location>
        <topology evidence="1">Multi-pass membrane protein</topology>
    </subcellularLocation>
</comment>
<feature type="non-terminal residue" evidence="8">
    <location>
        <position position="452"/>
    </location>
</feature>
<dbReference type="EMBL" id="DYZA01000254">
    <property type="protein sequence ID" value="HJD98398.1"/>
    <property type="molecule type" value="Genomic_DNA"/>
</dbReference>